<organism evidence="2 3">
    <name type="scientific">Stigmatella ashevillensis</name>
    <dbReference type="NCBI Taxonomy" id="2995309"/>
    <lineage>
        <taxon>Bacteria</taxon>
        <taxon>Pseudomonadati</taxon>
        <taxon>Myxococcota</taxon>
        <taxon>Myxococcia</taxon>
        <taxon>Myxococcales</taxon>
        <taxon>Cystobacterineae</taxon>
        <taxon>Archangiaceae</taxon>
        <taxon>Stigmatella</taxon>
    </lineage>
</organism>
<feature type="region of interest" description="Disordered" evidence="1">
    <location>
        <begin position="118"/>
        <end position="149"/>
    </location>
</feature>
<keyword evidence="3" id="KW-1185">Reference proteome</keyword>
<accession>A0ABT5D5Z3</accession>
<proteinExistence type="predicted"/>
<dbReference type="EMBL" id="JAQNDM010000002">
    <property type="protein sequence ID" value="MDC0707656.1"/>
    <property type="molecule type" value="Genomic_DNA"/>
</dbReference>
<dbReference type="RefSeq" id="WP_272134892.1">
    <property type="nucleotide sequence ID" value="NZ_JAQNDM010000002.1"/>
</dbReference>
<dbReference type="Proteomes" id="UP001221838">
    <property type="component" value="Unassembled WGS sequence"/>
</dbReference>
<protein>
    <submittedName>
        <fullName evidence="2">Uncharacterized protein</fullName>
    </submittedName>
</protein>
<reference evidence="2 3" key="1">
    <citation type="submission" date="2022-11" db="EMBL/GenBank/DDBJ databases">
        <title>Minimal conservation of predation-associated metabolite biosynthetic gene clusters underscores biosynthetic potential of Myxococcota including descriptions for ten novel species: Archangium lansinium sp. nov., Myxococcus landrumus sp. nov., Nannocystis bai.</title>
        <authorList>
            <person name="Ahearne A."/>
            <person name="Stevens C."/>
            <person name="Dowd S."/>
        </authorList>
    </citation>
    <scope>NUCLEOTIDE SEQUENCE [LARGE SCALE GENOMIC DNA]</scope>
    <source>
        <strain evidence="2 3">NCWAL01</strain>
    </source>
</reference>
<evidence type="ECO:0000313" key="3">
    <source>
        <dbReference type="Proteomes" id="UP001221838"/>
    </source>
</evidence>
<name>A0ABT5D5Z3_9BACT</name>
<evidence type="ECO:0000256" key="1">
    <source>
        <dbReference type="SAM" id="MobiDB-lite"/>
    </source>
</evidence>
<evidence type="ECO:0000313" key="2">
    <source>
        <dbReference type="EMBL" id="MDC0707656.1"/>
    </source>
</evidence>
<gene>
    <name evidence="2" type="ORF">POL68_04170</name>
</gene>
<comment type="caution">
    <text evidence="2">The sequence shown here is derived from an EMBL/GenBank/DDBJ whole genome shotgun (WGS) entry which is preliminary data.</text>
</comment>
<sequence length="149" mass="16581">MSTGELSDTEFLAAIEAATYPGDQFGHRGHLRLGWVCLRAHGFDAGLERIRTLVRTYATALGAAEKFHETMTRAWAERMQVALDETPGPDSFEAFLSMHPELLDSKLLGRHYRKETLESPRAKAGWVPPDLQPLPLRKQATPGAPVDTR</sequence>